<name>A0A1G1YQM1_9BACT</name>
<dbReference type="InterPro" id="IPR036515">
    <property type="entry name" value="Transposase_17_sf"/>
</dbReference>
<dbReference type="SUPFAM" id="SSF143422">
    <property type="entry name" value="Transposase IS200-like"/>
    <property type="match status" value="1"/>
</dbReference>
<dbReference type="GO" id="GO:0006313">
    <property type="term" value="P:DNA transposition"/>
    <property type="evidence" value="ECO:0007669"/>
    <property type="project" value="InterPro"/>
</dbReference>
<comment type="caution">
    <text evidence="3">The sequence shown here is derived from an EMBL/GenBank/DDBJ whole genome shotgun (WGS) entry which is preliminary data.</text>
</comment>
<dbReference type="InterPro" id="IPR002686">
    <property type="entry name" value="Transposase_17"/>
</dbReference>
<feature type="compositionally biased region" description="Basic and acidic residues" evidence="1">
    <location>
        <begin position="92"/>
        <end position="106"/>
    </location>
</feature>
<dbReference type="GO" id="GO:0003677">
    <property type="term" value="F:DNA binding"/>
    <property type="evidence" value="ECO:0007669"/>
    <property type="project" value="InterPro"/>
</dbReference>
<feature type="region of interest" description="Disordered" evidence="1">
    <location>
        <begin position="43"/>
        <end position="106"/>
    </location>
</feature>
<organism evidence="3 4">
    <name type="scientific">Candidatus Buchananbacteria bacterium RIFCSPLOWO2_01_FULL_56_15</name>
    <dbReference type="NCBI Taxonomy" id="1797547"/>
    <lineage>
        <taxon>Bacteria</taxon>
        <taxon>Candidatus Buchananiibacteriota</taxon>
    </lineage>
</organism>
<feature type="compositionally biased region" description="Basic and acidic residues" evidence="1">
    <location>
        <begin position="46"/>
        <end position="72"/>
    </location>
</feature>
<sequence length="162" mass="19046">MPDHLHLLVWWDVEKRPELTVSKIVQGIKGASARQMIDLFKNKGNPRQEQRLLSTHHEGSSEPPLRDGRQEQRLLSTHGVGASRQEQRLSSTHHEGSSEPPLRDGSHRRGLRYQIWQPGFYDFNIYTQKKLQEKIDYLKTNVINAGLADDWQDYRWIYLKYD</sequence>
<evidence type="ECO:0000313" key="4">
    <source>
        <dbReference type="Proteomes" id="UP000178944"/>
    </source>
</evidence>
<dbReference type="Proteomes" id="UP000178944">
    <property type="component" value="Unassembled WGS sequence"/>
</dbReference>
<protein>
    <recommendedName>
        <fullName evidence="2">Transposase IS200-like domain-containing protein</fullName>
    </recommendedName>
</protein>
<feature type="domain" description="Transposase IS200-like" evidence="2">
    <location>
        <begin position="1"/>
        <end position="42"/>
    </location>
</feature>
<evidence type="ECO:0000313" key="3">
    <source>
        <dbReference type="EMBL" id="OGY54594.1"/>
    </source>
</evidence>
<reference evidence="3 4" key="1">
    <citation type="journal article" date="2016" name="Nat. Commun.">
        <title>Thousands of microbial genomes shed light on interconnected biogeochemical processes in an aquifer system.</title>
        <authorList>
            <person name="Anantharaman K."/>
            <person name="Brown C.T."/>
            <person name="Hug L.A."/>
            <person name="Sharon I."/>
            <person name="Castelle C.J."/>
            <person name="Probst A.J."/>
            <person name="Thomas B.C."/>
            <person name="Singh A."/>
            <person name="Wilkins M.J."/>
            <person name="Karaoz U."/>
            <person name="Brodie E.L."/>
            <person name="Williams K.H."/>
            <person name="Hubbard S.S."/>
            <person name="Banfield J.F."/>
        </authorList>
    </citation>
    <scope>NUCLEOTIDE SEQUENCE [LARGE SCALE GENOMIC DNA]</scope>
</reference>
<proteinExistence type="predicted"/>
<dbReference type="Gene3D" id="3.30.70.1290">
    <property type="entry name" value="Transposase IS200-like"/>
    <property type="match status" value="1"/>
</dbReference>
<evidence type="ECO:0000256" key="1">
    <source>
        <dbReference type="SAM" id="MobiDB-lite"/>
    </source>
</evidence>
<dbReference type="Pfam" id="PF01797">
    <property type="entry name" value="Y1_Tnp"/>
    <property type="match status" value="1"/>
</dbReference>
<dbReference type="AlphaFoldDB" id="A0A1G1YQM1"/>
<dbReference type="GO" id="GO:0004803">
    <property type="term" value="F:transposase activity"/>
    <property type="evidence" value="ECO:0007669"/>
    <property type="project" value="InterPro"/>
</dbReference>
<evidence type="ECO:0000259" key="2">
    <source>
        <dbReference type="Pfam" id="PF01797"/>
    </source>
</evidence>
<dbReference type="EMBL" id="MHIQ01000032">
    <property type="protein sequence ID" value="OGY54594.1"/>
    <property type="molecule type" value="Genomic_DNA"/>
</dbReference>
<gene>
    <name evidence="3" type="ORF">A2951_02660</name>
</gene>
<accession>A0A1G1YQM1</accession>